<dbReference type="InterPro" id="IPR009057">
    <property type="entry name" value="Homeodomain-like_sf"/>
</dbReference>
<dbReference type="PANTHER" id="PTHR30055">
    <property type="entry name" value="HTH-TYPE TRANSCRIPTIONAL REGULATOR RUTR"/>
    <property type="match status" value="1"/>
</dbReference>
<gene>
    <name evidence="6" type="ORF">NVS88_19835</name>
</gene>
<dbReference type="PROSITE" id="PS50977">
    <property type="entry name" value="HTH_TETR_2"/>
    <property type="match status" value="1"/>
</dbReference>
<name>A0A9X4RFL3_9ACTN</name>
<dbReference type="EMBL" id="JANRHA010000018">
    <property type="protein sequence ID" value="MDG3016808.1"/>
    <property type="molecule type" value="Genomic_DNA"/>
</dbReference>
<organism evidence="6 7">
    <name type="scientific">Speluncibacter jeojiensis</name>
    <dbReference type="NCBI Taxonomy" id="2710754"/>
    <lineage>
        <taxon>Bacteria</taxon>
        <taxon>Bacillati</taxon>
        <taxon>Actinomycetota</taxon>
        <taxon>Actinomycetes</taxon>
        <taxon>Mycobacteriales</taxon>
        <taxon>Speluncibacteraceae</taxon>
        <taxon>Speluncibacter</taxon>
    </lineage>
</organism>
<protein>
    <submittedName>
        <fullName evidence="6">TetR/AcrR family transcriptional regulator</fullName>
    </submittedName>
</protein>
<feature type="domain" description="HTH tetR-type" evidence="5">
    <location>
        <begin position="17"/>
        <end position="76"/>
    </location>
</feature>
<dbReference type="InterPro" id="IPR001647">
    <property type="entry name" value="HTH_TetR"/>
</dbReference>
<keyword evidence="7" id="KW-1185">Reference proteome</keyword>
<dbReference type="Proteomes" id="UP001152755">
    <property type="component" value="Unassembled WGS sequence"/>
</dbReference>
<keyword evidence="3" id="KW-0804">Transcription</keyword>
<dbReference type="Gene3D" id="1.10.357.10">
    <property type="entry name" value="Tetracycline Repressor, domain 2"/>
    <property type="match status" value="1"/>
</dbReference>
<dbReference type="Pfam" id="PF00440">
    <property type="entry name" value="TetR_N"/>
    <property type="match status" value="1"/>
</dbReference>
<sequence>MTDSAEPSRPPMRADARRNRDAILRAADRAFSQHGVDAQMSDIAALAELGMGTVYRHFPTKEALVDALLLDHFDRAERAARQADEEPDPWAGLESLMYFMAASVGAKRYLSQFMGGRIHGSTELQERRHQVFGVLTGLVDRAKSAGQLRSDVEAGDLLIATVILARAGWGGTELADRAARRYLGIVLDGLRNPGRGTLDGTPLDQKELETLAAEVAPSEAAAFRRGQRGR</sequence>
<dbReference type="GO" id="GO:0003700">
    <property type="term" value="F:DNA-binding transcription factor activity"/>
    <property type="evidence" value="ECO:0007669"/>
    <property type="project" value="TreeGrafter"/>
</dbReference>
<comment type="caution">
    <text evidence="6">The sequence shown here is derived from an EMBL/GenBank/DDBJ whole genome shotgun (WGS) entry which is preliminary data.</text>
</comment>
<keyword evidence="1" id="KW-0805">Transcription regulation</keyword>
<reference evidence="6" key="1">
    <citation type="submission" date="2022-08" db="EMBL/GenBank/DDBJ databases">
        <title>Genome analysis of Corynebacteriales strain.</title>
        <authorList>
            <person name="Lee S.D."/>
        </authorList>
    </citation>
    <scope>NUCLEOTIDE SEQUENCE</scope>
    <source>
        <strain evidence="6">D3-21</strain>
    </source>
</reference>
<proteinExistence type="predicted"/>
<evidence type="ECO:0000256" key="2">
    <source>
        <dbReference type="ARBA" id="ARBA00023125"/>
    </source>
</evidence>
<dbReference type="PRINTS" id="PR00455">
    <property type="entry name" value="HTHTETR"/>
</dbReference>
<dbReference type="RefSeq" id="WP_277832431.1">
    <property type="nucleotide sequence ID" value="NZ_JAAIVF010000003.1"/>
</dbReference>
<dbReference type="Pfam" id="PF21597">
    <property type="entry name" value="TetR_C_43"/>
    <property type="match status" value="1"/>
</dbReference>
<dbReference type="InterPro" id="IPR050109">
    <property type="entry name" value="HTH-type_TetR-like_transc_reg"/>
</dbReference>
<dbReference type="InterPro" id="IPR049445">
    <property type="entry name" value="TetR_SbtR-like_C"/>
</dbReference>
<evidence type="ECO:0000256" key="4">
    <source>
        <dbReference type="PROSITE-ProRule" id="PRU00335"/>
    </source>
</evidence>
<dbReference type="InterPro" id="IPR036271">
    <property type="entry name" value="Tet_transcr_reg_TetR-rel_C_sf"/>
</dbReference>
<dbReference type="SUPFAM" id="SSF46689">
    <property type="entry name" value="Homeodomain-like"/>
    <property type="match status" value="1"/>
</dbReference>
<dbReference type="SUPFAM" id="SSF48498">
    <property type="entry name" value="Tetracyclin repressor-like, C-terminal domain"/>
    <property type="match status" value="1"/>
</dbReference>
<keyword evidence="2 4" id="KW-0238">DNA-binding</keyword>
<dbReference type="GO" id="GO:0000976">
    <property type="term" value="F:transcription cis-regulatory region binding"/>
    <property type="evidence" value="ECO:0007669"/>
    <property type="project" value="TreeGrafter"/>
</dbReference>
<evidence type="ECO:0000259" key="5">
    <source>
        <dbReference type="PROSITE" id="PS50977"/>
    </source>
</evidence>
<accession>A0A9X4RFL3</accession>
<evidence type="ECO:0000256" key="3">
    <source>
        <dbReference type="ARBA" id="ARBA00023163"/>
    </source>
</evidence>
<evidence type="ECO:0000313" key="6">
    <source>
        <dbReference type="EMBL" id="MDG3016808.1"/>
    </source>
</evidence>
<dbReference type="AlphaFoldDB" id="A0A9X4RFL3"/>
<evidence type="ECO:0000313" key="7">
    <source>
        <dbReference type="Proteomes" id="UP001152755"/>
    </source>
</evidence>
<feature type="DNA-binding region" description="H-T-H motif" evidence="4">
    <location>
        <begin position="39"/>
        <end position="58"/>
    </location>
</feature>
<dbReference type="PANTHER" id="PTHR30055:SF234">
    <property type="entry name" value="HTH-TYPE TRANSCRIPTIONAL REGULATOR BETI"/>
    <property type="match status" value="1"/>
</dbReference>
<evidence type="ECO:0000256" key="1">
    <source>
        <dbReference type="ARBA" id="ARBA00023015"/>
    </source>
</evidence>